<feature type="region of interest" description="Disordered" evidence="1">
    <location>
        <begin position="1"/>
        <end position="23"/>
    </location>
</feature>
<evidence type="ECO:0000313" key="2">
    <source>
        <dbReference type="EMBL" id="QOS67979.1"/>
    </source>
</evidence>
<feature type="compositionally biased region" description="Basic and acidic residues" evidence="1">
    <location>
        <begin position="94"/>
        <end position="103"/>
    </location>
</feature>
<feature type="compositionally biased region" description="Acidic residues" evidence="1">
    <location>
        <begin position="104"/>
        <end position="114"/>
    </location>
</feature>
<protein>
    <submittedName>
        <fullName evidence="2">Uncharacterized protein</fullName>
    </submittedName>
</protein>
<evidence type="ECO:0000256" key="1">
    <source>
        <dbReference type="SAM" id="MobiDB-lite"/>
    </source>
</evidence>
<dbReference type="AlphaFoldDB" id="A0A6L7IR80"/>
<accession>A0A6L7IR80</accession>
<evidence type="ECO:0000313" key="3">
    <source>
        <dbReference type="Proteomes" id="UP000478463"/>
    </source>
</evidence>
<gene>
    <name evidence="2" type="ORF">GS424_015990</name>
</gene>
<dbReference type="KEGG" id="egd:GS424_015990"/>
<reference evidence="2 3" key="1">
    <citation type="submission" date="2020-10" db="EMBL/GenBank/DDBJ databases">
        <title>Eggerthella sp. nov., isolated from human feces.</title>
        <authorList>
            <person name="Yajun G."/>
        </authorList>
    </citation>
    <scope>NUCLEOTIDE SEQUENCE [LARGE SCALE GENOMIC DNA]</scope>
    <source>
        <strain evidence="2 3">HF-1101</strain>
    </source>
</reference>
<proteinExistence type="predicted"/>
<organism evidence="2 3">
    <name type="scientific">Eggerthella guodeyinii</name>
    <dbReference type="NCBI Taxonomy" id="2690837"/>
    <lineage>
        <taxon>Bacteria</taxon>
        <taxon>Bacillati</taxon>
        <taxon>Actinomycetota</taxon>
        <taxon>Coriobacteriia</taxon>
        <taxon>Eggerthellales</taxon>
        <taxon>Eggerthellaceae</taxon>
        <taxon>Eggerthella</taxon>
    </lineage>
</organism>
<feature type="region of interest" description="Disordered" evidence="1">
    <location>
        <begin position="90"/>
        <end position="114"/>
    </location>
</feature>
<sequence length="114" mass="12192">MAEHTTAPEPAEQAPVEDDGSPDMAAEVLRHAQDMTDDIFRHGPEAAGDVKAHVQDMTGDVLHHSRVAAGDVKRETPVLIGHFWETLGDLFGSGKDESEKADASDEASDDGTKD</sequence>
<dbReference type="Proteomes" id="UP000478463">
    <property type="component" value="Chromosome"/>
</dbReference>
<dbReference type="RefSeq" id="WP_160941432.1">
    <property type="nucleotide sequence ID" value="NZ_CP063310.1"/>
</dbReference>
<name>A0A6L7IR80_9ACTN</name>
<dbReference type="EMBL" id="CP063310">
    <property type="protein sequence ID" value="QOS67979.1"/>
    <property type="molecule type" value="Genomic_DNA"/>
</dbReference>